<feature type="transmembrane region" description="Helical" evidence="1">
    <location>
        <begin position="406"/>
        <end position="424"/>
    </location>
</feature>
<keyword evidence="3" id="KW-1185">Reference proteome</keyword>
<proteinExistence type="predicted"/>
<dbReference type="AlphaFoldDB" id="A0A7C9TTC6"/>
<gene>
    <name evidence="2" type="ORF">G3T37_13680</name>
</gene>
<evidence type="ECO:0000256" key="1">
    <source>
        <dbReference type="SAM" id="Phobius"/>
    </source>
</evidence>
<dbReference type="EMBL" id="JAAGWZ010000005">
    <property type="protein sequence ID" value="NEM92400.1"/>
    <property type="molecule type" value="Genomic_DNA"/>
</dbReference>
<organism evidence="2 3">
    <name type="scientific">Galbitalea soli</name>
    <dbReference type="NCBI Taxonomy" id="1268042"/>
    <lineage>
        <taxon>Bacteria</taxon>
        <taxon>Bacillati</taxon>
        <taxon>Actinomycetota</taxon>
        <taxon>Actinomycetes</taxon>
        <taxon>Micrococcales</taxon>
        <taxon>Microbacteriaceae</taxon>
        <taxon>Galbitalea</taxon>
    </lineage>
</organism>
<keyword evidence="1" id="KW-1133">Transmembrane helix</keyword>
<feature type="transmembrane region" description="Helical" evidence="1">
    <location>
        <begin position="253"/>
        <end position="276"/>
    </location>
</feature>
<protein>
    <submittedName>
        <fullName evidence="2">Uncharacterized protein</fullName>
    </submittedName>
</protein>
<reference evidence="2 3" key="1">
    <citation type="journal article" date="2014" name="Int. J. Syst. Evol. Microbiol.">
        <title>Description of Galbitalea soli gen. nov., sp. nov., and Frondihabitans sucicola sp. nov.</title>
        <authorList>
            <person name="Kim S.J."/>
            <person name="Lim J.M."/>
            <person name="Ahn J.H."/>
            <person name="Weon H.Y."/>
            <person name="Hamada M."/>
            <person name="Suzuki K."/>
            <person name="Ahn T.Y."/>
            <person name="Kwon S.W."/>
        </authorList>
    </citation>
    <scope>NUCLEOTIDE SEQUENCE [LARGE SCALE GENOMIC DNA]</scope>
    <source>
        <strain evidence="2 3">NBRC 108727</strain>
    </source>
</reference>
<feature type="transmembrane region" description="Helical" evidence="1">
    <location>
        <begin position="444"/>
        <end position="464"/>
    </location>
</feature>
<sequence length="473" mass="48954">MSALLARFATPQMVLLAAIEVGYGWQTRSLELQRSRLTPSFWQVVLVDLCDPYFVSFTLLTLWSLYLVARRPLTADLAALLRHGSYRATLRHSLAGGLQWSGVGAVVTLLASVATAVGLPSTPGPHMPEGISALTAAGWMPGVALLAQLALLVFTFTALNALAVAVEMLTGRRWVVATVVCAIWLYAEVSCLGLMPAGDPLSAGAFLNIAFIAESPGAGAAALLANAFTLLIAALVALGRDGGFRGPKLAPHWYWYIAVSAGALVLSCAMAPRAAVSDVVSFVLWGSGGTALQSAVISTVFLGFALSWQLDGGTRSGVALLELVRHGSTGRWAIAQVRHAARATALFVVVLSASVTTMAVVGRSGPGPARAEPLLIIYHLLVNGFLQSLVVIMLCGAVVWIVGSSLGGLITLGVLVLCDATPLPPVVPFGHAGLSVAAGGIDDVLAVTIGLVLCAAAITAVFAAHTRLVRTAL</sequence>
<comment type="caution">
    <text evidence="2">The sequence shown here is derived from an EMBL/GenBank/DDBJ whole genome shotgun (WGS) entry which is preliminary data.</text>
</comment>
<evidence type="ECO:0000313" key="2">
    <source>
        <dbReference type="EMBL" id="NEM92400.1"/>
    </source>
</evidence>
<keyword evidence="1" id="KW-0812">Transmembrane</keyword>
<evidence type="ECO:0000313" key="3">
    <source>
        <dbReference type="Proteomes" id="UP000479756"/>
    </source>
</evidence>
<name>A0A7C9TTC6_9MICO</name>
<keyword evidence="1" id="KW-0472">Membrane</keyword>
<feature type="transmembrane region" description="Helical" evidence="1">
    <location>
        <begin position="217"/>
        <end position="238"/>
    </location>
</feature>
<accession>A0A7C9TTC6</accession>
<dbReference type="Proteomes" id="UP000479756">
    <property type="component" value="Unassembled WGS sequence"/>
</dbReference>
<dbReference type="RefSeq" id="WP_163474470.1">
    <property type="nucleotide sequence ID" value="NZ_JAAGWZ010000005.1"/>
</dbReference>
<feature type="transmembrane region" description="Helical" evidence="1">
    <location>
        <begin position="174"/>
        <end position="197"/>
    </location>
</feature>
<feature type="transmembrane region" description="Helical" evidence="1">
    <location>
        <begin position="97"/>
        <end position="119"/>
    </location>
</feature>
<feature type="transmembrane region" description="Helical" evidence="1">
    <location>
        <begin position="282"/>
        <end position="306"/>
    </location>
</feature>
<feature type="transmembrane region" description="Helical" evidence="1">
    <location>
        <begin position="340"/>
        <end position="362"/>
    </location>
</feature>
<feature type="transmembrane region" description="Helical" evidence="1">
    <location>
        <begin position="139"/>
        <end position="162"/>
    </location>
</feature>
<feature type="transmembrane region" description="Helical" evidence="1">
    <location>
        <begin position="374"/>
        <end position="399"/>
    </location>
</feature>